<feature type="domain" description="Ig-like" evidence="2">
    <location>
        <begin position="1598"/>
        <end position="1688"/>
    </location>
</feature>
<dbReference type="SMART" id="SM00408">
    <property type="entry name" value="IGc2"/>
    <property type="match status" value="7"/>
</dbReference>
<feature type="domain" description="Ig-like" evidence="2">
    <location>
        <begin position="774"/>
        <end position="859"/>
    </location>
</feature>
<dbReference type="PANTHER" id="PTHR21063:SF4">
    <property type="entry name" value="CD48 ANTIGEN-RELATED"/>
    <property type="match status" value="1"/>
</dbReference>
<keyword evidence="1" id="KW-0812">Transmembrane</keyword>
<dbReference type="EMBL" id="JACTAM010002452">
    <property type="protein sequence ID" value="KAI2644713.1"/>
    <property type="molecule type" value="Genomic_DNA"/>
</dbReference>
<evidence type="ECO:0000256" key="1">
    <source>
        <dbReference type="SAM" id="Phobius"/>
    </source>
</evidence>
<feature type="transmembrane region" description="Helical" evidence="1">
    <location>
        <begin position="1706"/>
        <end position="1729"/>
    </location>
</feature>
<proteinExistence type="predicted"/>
<sequence length="1748" mass="195236">MFTTDCFPDENATLKHVHHDNVASVPTSPEADDGVFGVKVKSVSVMEGDSVTLNSGLTEMKDDDQIQWRFGYENMLIAEINKQAVYDEVLDGRFRDRLKLDNQTGSLTITDARTGHSGRYELQINSVRKFFNLTVREWTTMSVMEGDSVTLNSDQTGIMDDDVIQWRFGNENILIAEINKQADKVTAYDDVLDGRFRDRLKLDKQTGSLTITNTRTEHSGRYELRTNSVKEFFNLIVNNEISVMEGDSVTLNSTLTEIMDDFIQWLFENSSDGEHIVVADSNAVYDDVLDGRFRDRLKLDNQTGSLTITDIRMEDAGEYGLITNNVLKYFNVTVYARLPVPVISSNSSQFSSSSFSCSVLCSVVNVSHVTLSWYKGNSLLSSISVSDLSISLSLPLEVENQDKNTYSCVINNPISNQTTHLDISKLCHTCSDSVHCCGSTEAVIRLVLSALWASFSSAQLLAFAVLLPAVIKQSCITVGAPIWIEGELPVFVVRPNAPNQDARTVTVRYEYMCHYTPTIRYDNIDACPLLGRFDQQNPVDFHDTKEDSCMSENYDEGAFGHLRHVSVKEGDSVTLNSGLTEIQTDDEIVWRFGYNGFIIARINNVTKSISYDHYWSLAERLKLDHQTGSLTITNSRILDSGIYEVEIRHSSFETIYRFEVGVYEVFPEKETEKSVLEGDSVALHTGRTYLNDDWIQWWFLKKNYLIAELNVPEDRYIVYDDVLDGRFRDRLNLDKHTGSLTITNLTTQHAGVYDLDFNTMSRRSFSLTVYAHLPVPVISSNSSQCSSSSSSCSLLCSVVNVSDVTLSWYKGNSLLSSISVSDLSISLSLPLEVEYQDKNTYSCVINNPISNQTQHLDISKLCHTCSGVFGNDAVKSISVMEGDSVTLISEISEIQADDLITWGFGHPATLIALINKEAERFITSDGPDGRFRDRLKLDHQTGSLTITNTRTTDSGLYQIIIRGRRLTTYRYRVTVYGVFGNDAVKSISVMEGDSVTLISEISEIQTDNLITWRFGHPETRIAQINKEAEIFSTYDGPDGRFRDRLKLNHQTGSLTIINITTTDAGLYDVTIRGNRLITYRFSVTVYARLPVPVISSNSSQCSSSSSYCSLLCSVVNVSHVTLSWYKGNSLLSSISVSDLSISLSLPLEVEYQDKNTYSCVINNPISNQTQHLHISKLCHTCSGVFGNIVSVFEGDSVTLNSSFTKMKDDDLLLWGCSDKNTLLAEINKRADSMTVYDDVLDGRFRDRLKLDKQTGSLTITNTTADHLGVYELQINRMKKFFILIVYSVFGDKMKSASVFKGDSVTLNSGLTEIKDDDLILWRSVNAFIATISKAANIFHVFDDNGRFRDRLKLDHETGSLTITDIKMEHAGLYTLQINSVNKSFILTVYDDVANLVMPVSVMQGDSVTLHTGFTEITDNLISWTFENENTVAEALLDTFTVYDDVLDGRFRDRLKLDKQTGSLTITDTRTKHAGNYQLRADRTIMVFSLAVSLTDAVESVSVMKGDSVTLNSGLTNINGVVFQWVFVNSLIAHINVKADHITLFDYNDGRFRDRLKLDKQTGSLTITNTRSEHSGLYELEIYKEAKSRKFHLTVYAHPPVPIISRDCSSSLSSSGSSMTKCSFLCSMVNVSHVTLSWYKGNSLLSSISVSDLSISLSLPLEVEYQDKNTYSCVLNNPISNQTTHLNITQLCQTCSDSVRGCDSAEALIRLVVTILVGVAAAAAVVVLVYDIKSRKAEQDRAHFSTPET</sequence>
<keyword evidence="1" id="KW-0472">Membrane</keyword>
<evidence type="ECO:0000259" key="2">
    <source>
        <dbReference type="PROSITE" id="PS50835"/>
    </source>
</evidence>
<keyword evidence="1" id="KW-1133">Transmembrane helix</keyword>
<dbReference type="InterPro" id="IPR013106">
    <property type="entry name" value="Ig_V-set"/>
</dbReference>
<feature type="domain" description="Ig-like" evidence="2">
    <location>
        <begin position="1090"/>
        <end position="1175"/>
    </location>
</feature>
<dbReference type="Proteomes" id="UP000830375">
    <property type="component" value="Unassembled WGS sequence"/>
</dbReference>
<dbReference type="Pfam" id="PF07686">
    <property type="entry name" value="V-set"/>
    <property type="match status" value="1"/>
</dbReference>
<dbReference type="PROSITE" id="PS50835">
    <property type="entry name" value="IG_LIKE"/>
    <property type="match status" value="4"/>
</dbReference>
<organism evidence="3 4">
    <name type="scientific">Labeo rohita</name>
    <name type="common">Indian major carp</name>
    <name type="synonym">Cyprinus rohita</name>
    <dbReference type="NCBI Taxonomy" id="84645"/>
    <lineage>
        <taxon>Eukaryota</taxon>
        <taxon>Metazoa</taxon>
        <taxon>Chordata</taxon>
        <taxon>Craniata</taxon>
        <taxon>Vertebrata</taxon>
        <taxon>Euteleostomi</taxon>
        <taxon>Actinopterygii</taxon>
        <taxon>Neopterygii</taxon>
        <taxon>Teleostei</taxon>
        <taxon>Ostariophysi</taxon>
        <taxon>Cypriniformes</taxon>
        <taxon>Cyprinidae</taxon>
        <taxon>Labeoninae</taxon>
        <taxon>Labeonini</taxon>
        <taxon>Labeo</taxon>
    </lineage>
</organism>
<comment type="caution">
    <text evidence="3">The sequence shown here is derived from an EMBL/GenBank/DDBJ whole genome shotgun (WGS) entry which is preliminary data.</text>
</comment>
<dbReference type="InterPro" id="IPR003599">
    <property type="entry name" value="Ig_sub"/>
</dbReference>
<dbReference type="SUPFAM" id="SSF48726">
    <property type="entry name" value="Immunoglobulin"/>
    <property type="match status" value="15"/>
</dbReference>
<dbReference type="InterPro" id="IPR013783">
    <property type="entry name" value="Ig-like_fold"/>
</dbReference>
<evidence type="ECO:0000313" key="3">
    <source>
        <dbReference type="EMBL" id="KAI2644713.1"/>
    </source>
</evidence>
<keyword evidence="4" id="KW-1185">Reference proteome</keyword>
<dbReference type="InterPro" id="IPR003598">
    <property type="entry name" value="Ig_sub2"/>
</dbReference>
<evidence type="ECO:0000313" key="4">
    <source>
        <dbReference type="Proteomes" id="UP000830375"/>
    </source>
</evidence>
<dbReference type="InterPro" id="IPR007110">
    <property type="entry name" value="Ig-like_dom"/>
</dbReference>
<dbReference type="SMART" id="SM00409">
    <property type="entry name" value="IG"/>
    <property type="match status" value="11"/>
</dbReference>
<dbReference type="InterPro" id="IPR036179">
    <property type="entry name" value="Ig-like_dom_sf"/>
</dbReference>
<gene>
    <name evidence="3" type="ORF">H4Q32_027435</name>
</gene>
<reference evidence="3 4" key="1">
    <citation type="submission" date="2022-01" db="EMBL/GenBank/DDBJ databases">
        <title>A high-quality chromosome-level genome assembly of rohu carp, Labeo rohita.</title>
        <authorList>
            <person name="Arick M.A. II"/>
            <person name="Hsu C.-Y."/>
            <person name="Magbanua Z."/>
            <person name="Pechanova O."/>
            <person name="Grover C."/>
            <person name="Miller E."/>
            <person name="Thrash A."/>
            <person name="Ezzel L."/>
            <person name="Alam S."/>
            <person name="Benzie J."/>
            <person name="Hamilton M."/>
            <person name="Karsi A."/>
            <person name="Lawrence M.L."/>
            <person name="Peterson D.G."/>
        </authorList>
    </citation>
    <scope>NUCLEOTIDE SEQUENCE [LARGE SCALE GENOMIC DNA]</scope>
    <source>
        <strain evidence="4">BAU-BD-2019</strain>
        <tissue evidence="3">Blood</tissue>
    </source>
</reference>
<dbReference type="PANTHER" id="PTHR21063">
    <property type="entry name" value="LFA-3"/>
    <property type="match status" value="1"/>
</dbReference>
<feature type="domain" description="Ig-like" evidence="2">
    <location>
        <begin position="339"/>
        <end position="424"/>
    </location>
</feature>
<accession>A0ABQ8L508</accession>
<protein>
    <submittedName>
        <fullName evidence="3">Hemicentin-1</fullName>
    </submittedName>
</protein>
<dbReference type="Gene3D" id="2.60.40.10">
    <property type="entry name" value="Immunoglobulins"/>
    <property type="match status" value="15"/>
</dbReference>
<name>A0ABQ8L508_LABRO</name>